<dbReference type="EMBL" id="BORS01000009">
    <property type="protein sequence ID" value="GIO43055.1"/>
    <property type="molecule type" value="Genomic_DNA"/>
</dbReference>
<sequence>MSVEDKKLDGIAERYFEIKVLQKELDQELSELRQQILDSCKEQDSNRLELENYEIKLIVQQRREYDENRLYETLPDLELWRMLSKPDNSKISSLIKLKIISEEKIKDTYAVKNVTVVQVDKK</sequence>
<dbReference type="Proteomes" id="UP000678895">
    <property type="component" value="Unassembled WGS sequence"/>
</dbReference>
<organism evidence="1 2">
    <name type="scientific">Paenibacillus apis</name>
    <dbReference type="NCBI Taxonomy" id="1792174"/>
    <lineage>
        <taxon>Bacteria</taxon>
        <taxon>Bacillati</taxon>
        <taxon>Bacillota</taxon>
        <taxon>Bacilli</taxon>
        <taxon>Bacillales</taxon>
        <taxon>Paenibacillaceae</taxon>
        <taxon>Paenibacillus</taxon>
    </lineage>
</organism>
<reference evidence="1" key="1">
    <citation type="submission" date="2021-03" db="EMBL/GenBank/DDBJ databases">
        <title>Antimicrobial resistance genes in bacteria isolated from Japanese honey, and their potential for conferring macrolide and lincosamide resistance in the American foulbrood pathogen Paenibacillus larvae.</title>
        <authorList>
            <person name="Okamoto M."/>
            <person name="Kumagai M."/>
            <person name="Kanamori H."/>
            <person name="Takamatsu D."/>
        </authorList>
    </citation>
    <scope>NUCLEOTIDE SEQUENCE</scope>
    <source>
        <strain evidence="1">J41TS4</strain>
    </source>
</reference>
<evidence type="ECO:0000313" key="1">
    <source>
        <dbReference type="EMBL" id="GIO43055.1"/>
    </source>
</evidence>
<dbReference type="RefSeq" id="WP_301627894.1">
    <property type="nucleotide sequence ID" value="NZ_BORS01000009.1"/>
</dbReference>
<keyword evidence="2" id="KW-1185">Reference proteome</keyword>
<protein>
    <submittedName>
        <fullName evidence="1">Uncharacterized protein</fullName>
    </submittedName>
</protein>
<dbReference type="AlphaFoldDB" id="A0A919Y6A3"/>
<gene>
    <name evidence="1" type="ORF">J41TS4_28130</name>
</gene>
<proteinExistence type="predicted"/>
<name>A0A919Y6A3_9BACL</name>
<evidence type="ECO:0000313" key="2">
    <source>
        <dbReference type="Proteomes" id="UP000678895"/>
    </source>
</evidence>
<comment type="caution">
    <text evidence="1">The sequence shown here is derived from an EMBL/GenBank/DDBJ whole genome shotgun (WGS) entry which is preliminary data.</text>
</comment>
<accession>A0A919Y6A3</accession>